<dbReference type="PANTHER" id="PTHR47633">
    <property type="entry name" value="IMMUNOGLOBULIN"/>
    <property type="match status" value="1"/>
</dbReference>
<sequence length="290" mass="32076">MFAEDEGEYTLRASNNNGEATSSSRLLPKDQFDRWFSDEQAQITRDRKQRLLATAQPQPQPRSPFSSQQVPQAPPRSAIPQRMMSQMSGAMSDSDTAWGISESETEPEMFSGNGNAYRGAPPILRSELRGLRLTEGTDAILQCNIVGNPKPQIIWVKDGKQINPGGQPRFQMNYRGSMAVLKISMVSVEDSGEYMVLGENQFGRVHSSAKIEVYPLNFVERQQPPPQQQPHPQYQQPARLARAAEVQPAATAAALPNSSVFGTSAKKTRRKGFISMTAVAMTEVLFMTKA</sequence>
<reference evidence="5 6" key="2">
    <citation type="journal article" date="2019" name="G3 (Bethesda)">
        <title>Hybrid Assembly of the Genome of the Entomopathogenic Nematode Steinernema carpocapsae Identifies the X-Chromosome.</title>
        <authorList>
            <person name="Serra L."/>
            <person name="Macchietto M."/>
            <person name="Macias-Munoz A."/>
            <person name="McGill C.J."/>
            <person name="Rodriguez I.M."/>
            <person name="Rodriguez B."/>
            <person name="Murad R."/>
            <person name="Mortazavi A."/>
        </authorList>
    </citation>
    <scope>NUCLEOTIDE SEQUENCE [LARGE SCALE GENOMIC DNA]</scope>
    <source>
        <strain evidence="5 6">ALL</strain>
    </source>
</reference>
<dbReference type="FunFam" id="2.60.40.10:FF:000080">
    <property type="entry name" value="Myosin light chain kinase, smooth muscle"/>
    <property type="match status" value="1"/>
</dbReference>
<dbReference type="SUPFAM" id="SSF48726">
    <property type="entry name" value="Immunoglobulin"/>
    <property type="match status" value="1"/>
</dbReference>
<feature type="domain" description="Ig-like" evidence="4">
    <location>
        <begin position="121"/>
        <end position="212"/>
    </location>
</feature>
<organism evidence="5 6">
    <name type="scientific">Steinernema carpocapsae</name>
    <name type="common">Entomopathogenic nematode</name>
    <dbReference type="NCBI Taxonomy" id="34508"/>
    <lineage>
        <taxon>Eukaryota</taxon>
        <taxon>Metazoa</taxon>
        <taxon>Ecdysozoa</taxon>
        <taxon>Nematoda</taxon>
        <taxon>Chromadorea</taxon>
        <taxon>Rhabditida</taxon>
        <taxon>Tylenchina</taxon>
        <taxon>Panagrolaimomorpha</taxon>
        <taxon>Strongyloidoidea</taxon>
        <taxon>Steinernematidae</taxon>
        <taxon>Steinernema</taxon>
    </lineage>
</organism>
<dbReference type="InterPro" id="IPR003598">
    <property type="entry name" value="Ig_sub2"/>
</dbReference>
<dbReference type="Pfam" id="PF07679">
    <property type="entry name" value="I-set"/>
    <property type="match status" value="1"/>
</dbReference>
<dbReference type="SMART" id="SM00409">
    <property type="entry name" value="IG"/>
    <property type="match status" value="1"/>
</dbReference>
<gene>
    <name evidence="5" type="ORF">L596_021950</name>
</gene>
<evidence type="ECO:0000256" key="1">
    <source>
        <dbReference type="ARBA" id="ARBA00006692"/>
    </source>
</evidence>
<dbReference type="InterPro" id="IPR003599">
    <property type="entry name" value="Ig_sub"/>
</dbReference>
<dbReference type="SMART" id="SM00408">
    <property type="entry name" value="IGc2"/>
    <property type="match status" value="1"/>
</dbReference>
<evidence type="ECO:0000256" key="2">
    <source>
        <dbReference type="ARBA" id="ARBA00023319"/>
    </source>
</evidence>
<dbReference type="OrthoDB" id="114660at2759"/>
<dbReference type="STRING" id="34508.A0A4U5MKA9"/>
<dbReference type="InterPro" id="IPR007110">
    <property type="entry name" value="Ig-like_dom"/>
</dbReference>
<accession>A0A4U5MKA9</accession>
<proteinExistence type="inferred from homology"/>
<dbReference type="Gene3D" id="2.60.40.10">
    <property type="entry name" value="Immunoglobulins"/>
    <property type="match status" value="1"/>
</dbReference>
<dbReference type="PROSITE" id="PS50835">
    <property type="entry name" value="IG_LIKE"/>
    <property type="match status" value="1"/>
</dbReference>
<evidence type="ECO:0000256" key="3">
    <source>
        <dbReference type="SAM" id="MobiDB-lite"/>
    </source>
</evidence>
<dbReference type="Proteomes" id="UP000298663">
    <property type="component" value="Unassembled WGS sequence"/>
</dbReference>
<name>A0A4U5MKA9_STECR</name>
<dbReference type="AlphaFoldDB" id="A0A4U5MKA9"/>
<feature type="compositionally biased region" description="Polar residues" evidence="3">
    <location>
        <begin position="83"/>
        <end position="95"/>
    </location>
</feature>
<feature type="region of interest" description="Disordered" evidence="3">
    <location>
        <begin position="1"/>
        <end position="115"/>
    </location>
</feature>
<feature type="compositionally biased region" description="Polar residues" evidence="3">
    <location>
        <begin position="12"/>
        <end position="25"/>
    </location>
</feature>
<keyword evidence="2" id="KW-0393">Immunoglobulin domain</keyword>
<dbReference type="InterPro" id="IPR013098">
    <property type="entry name" value="Ig_I-set"/>
</dbReference>
<dbReference type="InterPro" id="IPR013783">
    <property type="entry name" value="Ig-like_fold"/>
</dbReference>
<keyword evidence="6" id="KW-1185">Reference proteome</keyword>
<comment type="caution">
    <text evidence="5">The sequence shown here is derived from an EMBL/GenBank/DDBJ whole genome shotgun (WGS) entry which is preliminary data.</text>
</comment>
<comment type="similarity">
    <text evidence="1">Belongs to the protein kinase superfamily. CAMK Ser/Thr protein kinase family.</text>
</comment>
<evidence type="ECO:0000259" key="4">
    <source>
        <dbReference type="PROSITE" id="PS50835"/>
    </source>
</evidence>
<protein>
    <recommendedName>
        <fullName evidence="4">Ig-like domain-containing protein</fullName>
    </recommendedName>
</protein>
<reference evidence="5 6" key="1">
    <citation type="journal article" date="2015" name="Genome Biol.">
        <title>Comparative genomics of Steinernema reveals deeply conserved gene regulatory networks.</title>
        <authorList>
            <person name="Dillman A.R."/>
            <person name="Macchietto M."/>
            <person name="Porter C.F."/>
            <person name="Rogers A."/>
            <person name="Williams B."/>
            <person name="Antoshechkin I."/>
            <person name="Lee M.M."/>
            <person name="Goodwin Z."/>
            <person name="Lu X."/>
            <person name="Lewis E.E."/>
            <person name="Goodrich-Blair H."/>
            <person name="Stock S.P."/>
            <person name="Adams B.J."/>
            <person name="Sternberg P.W."/>
            <person name="Mortazavi A."/>
        </authorList>
    </citation>
    <scope>NUCLEOTIDE SEQUENCE [LARGE SCALE GENOMIC DNA]</scope>
    <source>
        <strain evidence="5 6">ALL</strain>
    </source>
</reference>
<dbReference type="EMBL" id="AZBU02000007">
    <property type="protein sequence ID" value="TKR69850.1"/>
    <property type="molecule type" value="Genomic_DNA"/>
</dbReference>
<feature type="compositionally biased region" description="Basic and acidic residues" evidence="3">
    <location>
        <begin position="27"/>
        <end position="37"/>
    </location>
</feature>
<dbReference type="InterPro" id="IPR036179">
    <property type="entry name" value="Ig-like_dom_sf"/>
</dbReference>
<evidence type="ECO:0000313" key="6">
    <source>
        <dbReference type="Proteomes" id="UP000298663"/>
    </source>
</evidence>
<evidence type="ECO:0000313" key="5">
    <source>
        <dbReference type="EMBL" id="TKR69850.1"/>
    </source>
</evidence>